<evidence type="ECO:0000256" key="2">
    <source>
        <dbReference type="SAM" id="MobiDB-lite"/>
    </source>
</evidence>
<feature type="coiled-coil region" evidence="1">
    <location>
        <begin position="97"/>
        <end position="156"/>
    </location>
</feature>
<dbReference type="VEuPathDB" id="FungiDB:H257_07475"/>
<proteinExistence type="predicted"/>
<accession>A0A396ZZR6</accession>
<dbReference type="AlphaFoldDB" id="A0A396ZZR6"/>
<dbReference type="Proteomes" id="UP000266239">
    <property type="component" value="Unassembled WGS sequence"/>
</dbReference>
<sequence length="207" mass="23992">MWSPQYSDEDEDACDVSQSQDAIRERDEYVDNDPGLKVVEGEGLTEEMNAMKEVFMRMSEKKVRQKEQGQRDCVRVYSEAFQSDVERIFTTSKKSCIAEAQKLNESIEQTSTRLEEQKKELMHVQESYECSFRESIENVTSELERLKELRAKVVDAYEMGKHEVVKAFEEAFGSVDTMTCRLQGHAAQIYSDTSYVKAFQSQVERLM</sequence>
<comment type="caution">
    <text evidence="3">The sequence shown here is derived from an EMBL/GenBank/DDBJ whole genome shotgun (WGS) entry which is preliminary data.</text>
</comment>
<name>A0A396ZZR6_APHAT</name>
<reference evidence="3 4" key="1">
    <citation type="submission" date="2018-08" db="EMBL/GenBank/DDBJ databases">
        <title>Aphanomyces genome sequencing and annotation.</title>
        <authorList>
            <person name="Minardi D."/>
            <person name="Oidtmann B."/>
            <person name="Van Der Giezen M."/>
            <person name="Studholme D.J."/>
        </authorList>
    </citation>
    <scope>NUCLEOTIDE SEQUENCE [LARGE SCALE GENOMIC DNA]</scope>
    <source>
        <strain evidence="3 4">Yx</strain>
    </source>
</reference>
<evidence type="ECO:0000313" key="3">
    <source>
        <dbReference type="EMBL" id="RHX99583.1"/>
    </source>
</evidence>
<feature type="region of interest" description="Disordered" evidence="2">
    <location>
        <begin position="1"/>
        <end position="27"/>
    </location>
</feature>
<protein>
    <submittedName>
        <fullName evidence="3">Uncharacterized protein</fullName>
    </submittedName>
</protein>
<dbReference type="EMBL" id="QUTA01010482">
    <property type="protein sequence ID" value="RHX99583.1"/>
    <property type="molecule type" value="Genomic_DNA"/>
</dbReference>
<keyword evidence="1" id="KW-0175">Coiled coil</keyword>
<organism evidence="3 4">
    <name type="scientific">Aphanomyces astaci</name>
    <name type="common">Crayfish plague agent</name>
    <dbReference type="NCBI Taxonomy" id="112090"/>
    <lineage>
        <taxon>Eukaryota</taxon>
        <taxon>Sar</taxon>
        <taxon>Stramenopiles</taxon>
        <taxon>Oomycota</taxon>
        <taxon>Saprolegniomycetes</taxon>
        <taxon>Saprolegniales</taxon>
        <taxon>Verrucalvaceae</taxon>
        <taxon>Aphanomyces</taxon>
    </lineage>
</organism>
<gene>
    <name evidence="3" type="ORF">DYB25_005721</name>
</gene>
<evidence type="ECO:0000313" key="4">
    <source>
        <dbReference type="Proteomes" id="UP000266239"/>
    </source>
</evidence>
<evidence type="ECO:0000256" key="1">
    <source>
        <dbReference type="SAM" id="Coils"/>
    </source>
</evidence>